<evidence type="ECO:0000313" key="1">
    <source>
        <dbReference type="EMBL" id="XAI70285.1"/>
    </source>
</evidence>
<organism evidence="1">
    <name type="scientific">Pseudomonas phage Draal02</name>
    <dbReference type="NCBI Taxonomy" id="3138531"/>
    <lineage>
        <taxon>Viruses</taxon>
    </lineage>
</organism>
<dbReference type="EMBL" id="PP179321">
    <property type="protein sequence ID" value="XAI70285.1"/>
    <property type="molecule type" value="Genomic_DNA"/>
</dbReference>
<protein>
    <recommendedName>
        <fullName evidence="2">Nucleotidyltransferase family protein</fullName>
    </recommendedName>
</protein>
<accession>A0AAU6W1T6</accession>
<reference evidence="1" key="1">
    <citation type="journal article" date="2024" name="J. Gen. Virol.">
        <title>Novel phages of Pseudomonas syringae unveil numerous potential auxiliary metabolic genes.</title>
        <authorList>
            <person name="Feltin C."/>
            <person name="Garneau J.R."/>
            <person name="Morris C.E."/>
            <person name="Berard A."/>
            <person name="Torres-Barcelo C."/>
        </authorList>
    </citation>
    <scope>NUCLEOTIDE SEQUENCE</scope>
</reference>
<sequence>MSDFRTLTKLDIPHIECPALNVLAVLAAESAFSFGLALAGGAVRNVALGLDRPTDHDIIVFDFDPDAYQHGLFDDVCRTLADAGYDLVQVDDDEEYADARVAAVAQFRHDVYPEVDVLFHPCDSTLQHVLAKHDYNINNYVVVVDDICDSERQTAYFVGPNPQGVLIRQPWQESIGFDRQAHVVAIADAAGWAVPPRFRNSGSSHPDKYQTALLNVVDDFE</sequence>
<proteinExistence type="predicted"/>
<dbReference type="SUPFAM" id="SSF81301">
    <property type="entry name" value="Nucleotidyltransferase"/>
    <property type="match status" value="1"/>
</dbReference>
<evidence type="ECO:0008006" key="2">
    <source>
        <dbReference type="Google" id="ProtNLM"/>
    </source>
</evidence>
<dbReference type="InterPro" id="IPR043519">
    <property type="entry name" value="NT_sf"/>
</dbReference>
<gene>
    <name evidence="1" type="ORF">Draal02_00001</name>
</gene>
<name>A0AAU6W1T6_9VIRU</name>